<protein>
    <recommendedName>
        <fullName evidence="5">Luciferase-like domain-containing protein</fullName>
    </recommendedName>
</protein>
<dbReference type="Pfam" id="PF00296">
    <property type="entry name" value="Bac_luciferase"/>
    <property type="match status" value="1"/>
</dbReference>
<dbReference type="PANTHER" id="PTHR42847">
    <property type="entry name" value="ALKANESULFONATE MONOOXYGENASE"/>
    <property type="match status" value="1"/>
</dbReference>
<feature type="domain" description="Luciferase-like" evidence="5">
    <location>
        <begin position="30"/>
        <end position="115"/>
    </location>
</feature>
<comment type="caution">
    <text evidence="6">The sequence shown here is derived from an EMBL/GenBank/DDBJ whole genome shotgun (WGS) entry which is preliminary data.</text>
</comment>
<dbReference type="InterPro" id="IPR036661">
    <property type="entry name" value="Luciferase-like_sf"/>
</dbReference>
<organism evidence="6 7">
    <name type="scientific">Catenulispora yoronensis</name>
    <dbReference type="NCBI Taxonomy" id="450799"/>
    <lineage>
        <taxon>Bacteria</taxon>
        <taxon>Bacillati</taxon>
        <taxon>Actinomycetota</taxon>
        <taxon>Actinomycetes</taxon>
        <taxon>Catenulisporales</taxon>
        <taxon>Catenulisporaceae</taxon>
        <taxon>Catenulispora</taxon>
    </lineage>
</organism>
<gene>
    <name evidence="6" type="ORF">GCM10009839_44540</name>
</gene>
<name>A0ABN2UK53_9ACTN</name>
<evidence type="ECO:0000256" key="2">
    <source>
        <dbReference type="ARBA" id="ARBA00022643"/>
    </source>
</evidence>
<evidence type="ECO:0000313" key="7">
    <source>
        <dbReference type="Proteomes" id="UP001500751"/>
    </source>
</evidence>
<evidence type="ECO:0000256" key="1">
    <source>
        <dbReference type="ARBA" id="ARBA00022630"/>
    </source>
</evidence>
<keyword evidence="3" id="KW-0560">Oxidoreductase</keyword>
<evidence type="ECO:0000313" key="6">
    <source>
        <dbReference type="EMBL" id="GAA2038191.1"/>
    </source>
</evidence>
<keyword evidence="2" id="KW-0288">FMN</keyword>
<dbReference type="PANTHER" id="PTHR42847:SF4">
    <property type="entry name" value="ALKANESULFONATE MONOOXYGENASE-RELATED"/>
    <property type="match status" value="1"/>
</dbReference>
<dbReference type="SUPFAM" id="SSF51679">
    <property type="entry name" value="Bacterial luciferase-like"/>
    <property type="match status" value="1"/>
</dbReference>
<reference evidence="6 7" key="1">
    <citation type="journal article" date="2019" name="Int. J. Syst. Evol. Microbiol.">
        <title>The Global Catalogue of Microorganisms (GCM) 10K type strain sequencing project: providing services to taxonomists for standard genome sequencing and annotation.</title>
        <authorList>
            <consortium name="The Broad Institute Genomics Platform"/>
            <consortium name="The Broad Institute Genome Sequencing Center for Infectious Disease"/>
            <person name="Wu L."/>
            <person name="Ma J."/>
        </authorList>
    </citation>
    <scope>NUCLEOTIDE SEQUENCE [LARGE SCALE GENOMIC DNA]</scope>
    <source>
        <strain evidence="6 7">JCM 16014</strain>
    </source>
</reference>
<dbReference type="Proteomes" id="UP001500751">
    <property type="component" value="Unassembled WGS sequence"/>
</dbReference>
<evidence type="ECO:0000259" key="5">
    <source>
        <dbReference type="Pfam" id="PF00296"/>
    </source>
</evidence>
<evidence type="ECO:0000256" key="3">
    <source>
        <dbReference type="ARBA" id="ARBA00023002"/>
    </source>
</evidence>
<keyword evidence="7" id="KW-1185">Reference proteome</keyword>
<keyword evidence="1" id="KW-0285">Flavoprotein</keyword>
<evidence type="ECO:0000256" key="4">
    <source>
        <dbReference type="ARBA" id="ARBA00023033"/>
    </source>
</evidence>
<accession>A0ABN2UK53</accession>
<proteinExistence type="predicted"/>
<dbReference type="InterPro" id="IPR011251">
    <property type="entry name" value="Luciferase-like_dom"/>
</dbReference>
<dbReference type="EMBL" id="BAAAQN010000026">
    <property type="protein sequence ID" value="GAA2038191.1"/>
    <property type="molecule type" value="Genomic_DNA"/>
</dbReference>
<dbReference type="Gene3D" id="3.20.20.30">
    <property type="entry name" value="Luciferase-like domain"/>
    <property type="match status" value="1"/>
</dbReference>
<sequence length="215" mass="22936">MSRFYIVLPRVAAAPPPVALPEFLTDIRPPAADPYVALAKAADLAGLSGVVVPNDPDGPEPLVTAAGLVRVTRHATVFAEVRPGIATPQYTAKFSATLQRFSGGRFGWYVGDDADSTAFVETAREFWDNADGLPDVLSEHAFPQVAVAKAAHSARLEVQGLAPAAVAELIDEHAGFGVTEFYFGVGHDPGEIYRIGEYVLPQLSQQKERETAHVG</sequence>
<keyword evidence="4" id="KW-0503">Monooxygenase</keyword>
<dbReference type="InterPro" id="IPR050172">
    <property type="entry name" value="SsuD_RutA_monooxygenase"/>
</dbReference>